<feature type="transmembrane region" description="Helical" evidence="1">
    <location>
        <begin position="82"/>
        <end position="108"/>
    </location>
</feature>
<reference evidence="2 3" key="1">
    <citation type="submission" date="2024-01" db="EMBL/GenBank/DDBJ databases">
        <authorList>
            <person name="Botero Cardona J."/>
        </authorList>
    </citation>
    <scope>NUCLEOTIDE SEQUENCE [LARGE SCALE GENOMIC DNA]</scope>
    <source>
        <strain evidence="2 3">LMG 33000</strain>
    </source>
</reference>
<accession>A0ABM9N524</accession>
<keyword evidence="1" id="KW-0812">Transmembrane</keyword>
<dbReference type="EMBL" id="CAWVOH010000001">
    <property type="protein sequence ID" value="CAK8054262.1"/>
    <property type="molecule type" value="Genomic_DNA"/>
</dbReference>
<dbReference type="RefSeq" id="WP_349641798.1">
    <property type="nucleotide sequence ID" value="NZ_CAWVOH010000001.1"/>
</dbReference>
<dbReference type="PROSITE" id="PS51257">
    <property type="entry name" value="PROKAR_LIPOPROTEIN"/>
    <property type="match status" value="1"/>
</dbReference>
<dbReference type="InterPro" id="IPR007165">
    <property type="entry name" value="Phage_holin_4_2"/>
</dbReference>
<keyword evidence="3" id="KW-1185">Reference proteome</keyword>
<keyword evidence="1" id="KW-1133">Transmembrane helix</keyword>
<evidence type="ECO:0000256" key="1">
    <source>
        <dbReference type="SAM" id="Phobius"/>
    </source>
</evidence>
<feature type="transmembrane region" description="Helical" evidence="1">
    <location>
        <begin position="31"/>
        <end position="48"/>
    </location>
</feature>
<dbReference type="Proteomes" id="UP001314241">
    <property type="component" value="Unassembled WGS sequence"/>
</dbReference>
<gene>
    <name evidence="2" type="ORF">R54876_GBNLAHCA_00824</name>
</gene>
<dbReference type="PANTHER" id="PTHR37309">
    <property type="entry name" value="SLR0284 PROTEIN"/>
    <property type="match status" value="1"/>
</dbReference>
<feature type="transmembrane region" description="Helical" evidence="1">
    <location>
        <begin position="7"/>
        <end position="25"/>
    </location>
</feature>
<dbReference type="Pfam" id="PF04020">
    <property type="entry name" value="Phage_holin_4_2"/>
    <property type="match status" value="1"/>
</dbReference>
<evidence type="ECO:0000313" key="2">
    <source>
        <dbReference type="EMBL" id="CAK8054262.1"/>
    </source>
</evidence>
<organism evidence="2 3">
    <name type="scientific">Eupransor demetentiae</name>
    <dbReference type="NCBI Taxonomy" id="3109584"/>
    <lineage>
        <taxon>Bacteria</taxon>
        <taxon>Bacillati</taxon>
        <taxon>Bacillota</taxon>
        <taxon>Bacilli</taxon>
        <taxon>Lactobacillales</taxon>
        <taxon>Lactobacillaceae</taxon>
        <taxon>Eupransor</taxon>
    </lineage>
</organism>
<sequence length="119" mass="12969">MLRFITNVALNLAVFLACAMLFPSGFHLENMGAAAVAALVLAVLNVVLKPILLLLSLPLVIVTMGIFLIVVNTILLEITAHLVGGFAFSSFWWAMLVAIILAVVSFIFSDRKQVKIERE</sequence>
<feature type="transmembrane region" description="Helical" evidence="1">
    <location>
        <begin position="55"/>
        <end position="76"/>
    </location>
</feature>
<proteinExistence type="predicted"/>
<protein>
    <submittedName>
        <fullName evidence="2">DUF360 family (YvlD)</fullName>
    </submittedName>
</protein>
<keyword evidence="1" id="KW-0472">Membrane</keyword>
<name>A0ABM9N524_9LACO</name>
<dbReference type="PANTHER" id="PTHR37309:SF1">
    <property type="entry name" value="SLR0284 PROTEIN"/>
    <property type="match status" value="1"/>
</dbReference>
<evidence type="ECO:0000313" key="3">
    <source>
        <dbReference type="Proteomes" id="UP001314241"/>
    </source>
</evidence>
<comment type="caution">
    <text evidence="2">The sequence shown here is derived from an EMBL/GenBank/DDBJ whole genome shotgun (WGS) entry which is preliminary data.</text>
</comment>